<organism evidence="1 2">
    <name type="scientific">Rhizopus delemar</name>
    <dbReference type="NCBI Taxonomy" id="936053"/>
    <lineage>
        <taxon>Eukaryota</taxon>
        <taxon>Fungi</taxon>
        <taxon>Fungi incertae sedis</taxon>
        <taxon>Mucoromycota</taxon>
        <taxon>Mucoromycotina</taxon>
        <taxon>Mucoromycetes</taxon>
        <taxon>Mucorales</taxon>
        <taxon>Mucorineae</taxon>
        <taxon>Rhizopodaceae</taxon>
        <taxon>Rhizopus</taxon>
    </lineage>
</organism>
<keyword evidence="2" id="KW-1185">Reference proteome</keyword>
<accession>A0A9P7BZA0</accession>
<dbReference type="AlphaFoldDB" id="A0A9P7BZA0"/>
<protein>
    <submittedName>
        <fullName evidence="1">Uncharacterized protein</fullName>
    </submittedName>
</protein>
<sequence length="86" mass="9277">MDRQAAQVVQLVARPVGAHRHEALVAAVFRRQHRVGFFLGAQAPQQRVWFEASAVAGGAGRVAAVLRQQHAHVHLASLPPFQSGVP</sequence>
<evidence type="ECO:0000313" key="1">
    <source>
        <dbReference type="EMBL" id="KAG1529286.1"/>
    </source>
</evidence>
<name>A0A9P7BZA0_9FUNG</name>
<dbReference type="Proteomes" id="UP000740926">
    <property type="component" value="Unassembled WGS sequence"/>
</dbReference>
<gene>
    <name evidence="1" type="ORF">G6F50_018101</name>
</gene>
<reference evidence="1 2" key="1">
    <citation type="journal article" date="2020" name="Microb. Genom.">
        <title>Genetic diversity of clinical and environmental Mucorales isolates obtained from an investigation of mucormycosis cases among solid organ transplant recipients.</title>
        <authorList>
            <person name="Nguyen M.H."/>
            <person name="Kaul D."/>
            <person name="Muto C."/>
            <person name="Cheng S.J."/>
            <person name="Richter R.A."/>
            <person name="Bruno V.M."/>
            <person name="Liu G."/>
            <person name="Beyhan S."/>
            <person name="Sundermann A.J."/>
            <person name="Mounaud S."/>
            <person name="Pasculle A.W."/>
            <person name="Nierman W.C."/>
            <person name="Driscoll E."/>
            <person name="Cumbie R."/>
            <person name="Clancy C.J."/>
            <person name="Dupont C.L."/>
        </authorList>
    </citation>
    <scope>NUCLEOTIDE SEQUENCE [LARGE SCALE GENOMIC DNA]</scope>
    <source>
        <strain evidence="1 2">GL24</strain>
    </source>
</reference>
<comment type="caution">
    <text evidence="1">The sequence shown here is derived from an EMBL/GenBank/DDBJ whole genome shotgun (WGS) entry which is preliminary data.</text>
</comment>
<evidence type="ECO:0000313" key="2">
    <source>
        <dbReference type="Proteomes" id="UP000740926"/>
    </source>
</evidence>
<dbReference type="EMBL" id="JAANIU010015698">
    <property type="protein sequence ID" value="KAG1529286.1"/>
    <property type="molecule type" value="Genomic_DNA"/>
</dbReference>
<proteinExistence type="predicted"/>